<dbReference type="GO" id="GO:0003677">
    <property type="term" value="F:DNA binding"/>
    <property type="evidence" value="ECO:0007669"/>
    <property type="project" value="UniProtKB-KW"/>
</dbReference>
<dbReference type="InterPro" id="IPR036388">
    <property type="entry name" value="WH-like_DNA-bd_sf"/>
</dbReference>
<name>A0A1H2PXU0_9FIRM</name>
<dbReference type="RefSeq" id="WP_074685161.1">
    <property type="nucleotide sequence ID" value="NZ_FNNF01000001.1"/>
</dbReference>
<dbReference type="EMBL" id="FNNF01000001">
    <property type="protein sequence ID" value="SDV99324.1"/>
    <property type="molecule type" value="Genomic_DNA"/>
</dbReference>
<proteinExistence type="predicted"/>
<dbReference type="STRING" id="1630.SAMN05216514_10974"/>
<evidence type="ECO:0000313" key="6">
    <source>
        <dbReference type="Proteomes" id="UP000182429"/>
    </source>
</evidence>
<dbReference type="PROSITE" id="PS50995">
    <property type="entry name" value="HTH_MARR_2"/>
    <property type="match status" value="1"/>
</dbReference>
<evidence type="ECO:0000256" key="1">
    <source>
        <dbReference type="ARBA" id="ARBA00023015"/>
    </source>
</evidence>
<keyword evidence="3" id="KW-0804">Transcription</keyword>
<evidence type="ECO:0000313" key="5">
    <source>
        <dbReference type="EMBL" id="SDV99324.1"/>
    </source>
</evidence>
<dbReference type="InterPro" id="IPR000835">
    <property type="entry name" value="HTH_MarR-typ"/>
</dbReference>
<keyword evidence="2" id="KW-0238">DNA-binding</keyword>
<accession>A0A1H2PXU0</accession>
<dbReference type="NCBIfam" id="TIGR04472">
    <property type="entry name" value="reg_rSAM_mob"/>
    <property type="match status" value="1"/>
</dbReference>
<keyword evidence="1" id="KW-0805">Transcription regulation</keyword>
<dbReference type="AlphaFoldDB" id="A0A1H2PXU0"/>
<evidence type="ECO:0000256" key="3">
    <source>
        <dbReference type="ARBA" id="ARBA00023163"/>
    </source>
</evidence>
<dbReference type="InterPro" id="IPR036390">
    <property type="entry name" value="WH_DNA-bd_sf"/>
</dbReference>
<gene>
    <name evidence="5" type="ORF">SAMN04487759_10174</name>
</gene>
<evidence type="ECO:0000259" key="4">
    <source>
        <dbReference type="PROSITE" id="PS50995"/>
    </source>
</evidence>
<dbReference type="Gene3D" id="1.10.10.10">
    <property type="entry name" value="Winged helix-like DNA-binding domain superfamily/Winged helix DNA-binding domain"/>
    <property type="match status" value="1"/>
</dbReference>
<dbReference type="Pfam" id="PF01047">
    <property type="entry name" value="MarR"/>
    <property type="match status" value="1"/>
</dbReference>
<dbReference type="SUPFAM" id="SSF46785">
    <property type="entry name" value="Winged helix' DNA-binding domain"/>
    <property type="match status" value="1"/>
</dbReference>
<reference evidence="5 6" key="1">
    <citation type="submission" date="2016-10" db="EMBL/GenBank/DDBJ databases">
        <authorList>
            <person name="de Groot N.N."/>
        </authorList>
    </citation>
    <scope>NUCLEOTIDE SEQUENCE [LARGE SCALE GENOMIC DNA]</scope>
    <source>
        <strain evidence="5 6">S3b</strain>
    </source>
</reference>
<dbReference type="GO" id="GO:0003700">
    <property type="term" value="F:DNA-binding transcription factor activity"/>
    <property type="evidence" value="ECO:0007669"/>
    <property type="project" value="InterPro"/>
</dbReference>
<dbReference type="Proteomes" id="UP000182429">
    <property type="component" value="Unassembled WGS sequence"/>
</dbReference>
<evidence type="ECO:0000256" key="2">
    <source>
        <dbReference type="ARBA" id="ARBA00023125"/>
    </source>
</evidence>
<feature type="domain" description="HTH marR-type" evidence="4">
    <location>
        <begin position="1"/>
        <end position="137"/>
    </location>
</feature>
<organism evidence="5 6">
    <name type="scientific">Kandleria vitulina</name>
    <dbReference type="NCBI Taxonomy" id="1630"/>
    <lineage>
        <taxon>Bacteria</taxon>
        <taxon>Bacillati</taxon>
        <taxon>Bacillota</taxon>
        <taxon>Erysipelotrichia</taxon>
        <taxon>Erysipelotrichales</taxon>
        <taxon>Coprobacillaceae</taxon>
        <taxon>Kandleria</taxon>
    </lineage>
</organism>
<dbReference type="PANTHER" id="PTHR42756">
    <property type="entry name" value="TRANSCRIPTIONAL REGULATOR, MARR"/>
    <property type="match status" value="1"/>
</dbReference>
<dbReference type="PANTHER" id="PTHR42756:SF1">
    <property type="entry name" value="TRANSCRIPTIONAL REPRESSOR OF EMRAB OPERON"/>
    <property type="match status" value="1"/>
</dbReference>
<dbReference type="InterPro" id="IPR031011">
    <property type="entry name" value="Reg_MarR"/>
</dbReference>
<dbReference type="SMART" id="SM00347">
    <property type="entry name" value="HTH_MARR"/>
    <property type="match status" value="1"/>
</dbReference>
<protein>
    <submittedName>
        <fullName evidence="5">Mobile rSAM pair MarR family regulator</fullName>
    </submittedName>
</protein>
<dbReference type="OrthoDB" id="9808725at2"/>
<dbReference type="eggNOG" id="COG1846">
    <property type="taxonomic scope" value="Bacteria"/>
</dbReference>
<sequence>MKTNGGFLVTKIKQLGDRIFERILAEKNIDAFNGAQGRILYVLWQEDGVPIKIISEKSGLAITSLTTMLERMEKNGLISRKTDEADKRKTLLFLTDKAKGLKEAYDSVSNEMGNIYYRDFTDKEILQFEEYLNRIRVNLEEWSDK</sequence>